<feature type="compositionally biased region" description="Basic and acidic residues" evidence="1">
    <location>
        <begin position="49"/>
        <end position="60"/>
    </location>
</feature>
<dbReference type="Proteomes" id="UP000290288">
    <property type="component" value="Unassembled WGS sequence"/>
</dbReference>
<evidence type="ECO:0000313" key="2">
    <source>
        <dbReference type="EMBL" id="RXW23257.1"/>
    </source>
</evidence>
<keyword evidence="3" id="KW-1185">Reference proteome</keyword>
<organism evidence="2 3">
    <name type="scientific">Candolleomyces aberdarensis</name>
    <dbReference type="NCBI Taxonomy" id="2316362"/>
    <lineage>
        <taxon>Eukaryota</taxon>
        <taxon>Fungi</taxon>
        <taxon>Dikarya</taxon>
        <taxon>Basidiomycota</taxon>
        <taxon>Agaricomycotina</taxon>
        <taxon>Agaricomycetes</taxon>
        <taxon>Agaricomycetidae</taxon>
        <taxon>Agaricales</taxon>
        <taxon>Agaricineae</taxon>
        <taxon>Psathyrellaceae</taxon>
        <taxon>Candolleomyces</taxon>
    </lineage>
</organism>
<sequence>MLAVPGTVAITERKAVIQSDQQQAIGLQRGWRSSVKDDGRPGAAPYAGYKEERLGHLRPP</sequence>
<dbReference type="OrthoDB" id="10300134at2759"/>
<evidence type="ECO:0000256" key="1">
    <source>
        <dbReference type="SAM" id="MobiDB-lite"/>
    </source>
</evidence>
<accession>A0A4Q2DSJ1</accession>
<dbReference type="EMBL" id="SDEE01000047">
    <property type="protein sequence ID" value="RXW23257.1"/>
    <property type="molecule type" value="Genomic_DNA"/>
</dbReference>
<protein>
    <submittedName>
        <fullName evidence="2">Uncharacterized protein</fullName>
    </submittedName>
</protein>
<name>A0A4Q2DSJ1_9AGAR</name>
<dbReference type="AlphaFoldDB" id="A0A4Q2DSJ1"/>
<comment type="caution">
    <text evidence="2">The sequence shown here is derived from an EMBL/GenBank/DDBJ whole genome shotgun (WGS) entry which is preliminary data.</text>
</comment>
<gene>
    <name evidence="2" type="ORF">EST38_g2599</name>
</gene>
<proteinExistence type="predicted"/>
<feature type="region of interest" description="Disordered" evidence="1">
    <location>
        <begin position="28"/>
        <end position="60"/>
    </location>
</feature>
<evidence type="ECO:0000313" key="3">
    <source>
        <dbReference type="Proteomes" id="UP000290288"/>
    </source>
</evidence>
<reference evidence="2 3" key="1">
    <citation type="submission" date="2019-01" db="EMBL/GenBank/DDBJ databases">
        <title>Draft genome sequence of Psathyrella aberdarensis IHI B618.</title>
        <authorList>
            <person name="Buettner E."/>
            <person name="Kellner H."/>
        </authorList>
    </citation>
    <scope>NUCLEOTIDE SEQUENCE [LARGE SCALE GENOMIC DNA]</scope>
    <source>
        <strain evidence="2 3">IHI B618</strain>
    </source>
</reference>